<evidence type="ECO:0000313" key="3">
    <source>
        <dbReference type="EMBL" id="HJF32682.1"/>
    </source>
</evidence>
<evidence type="ECO:0000313" key="4">
    <source>
        <dbReference type="Proteomes" id="UP000698173"/>
    </source>
</evidence>
<dbReference type="InterPro" id="IPR042070">
    <property type="entry name" value="PucR_C-HTH_sf"/>
</dbReference>
<gene>
    <name evidence="3" type="ORF">K8V56_13035</name>
</gene>
<comment type="caution">
    <text evidence="3">The sequence shown here is derived from an EMBL/GenBank/DDBJ whole genome shotgun (WGS) entry which is preliminary data.</text>
</comment>
<dbReference type="InterPro" id="IPR012914">
    <property type="entry name" value="PucR_dom"/>
</dbReference>
<organism evidence="3 4">
    <name type="scientific">Sporosarcina psychrophila</name>
    <name type="common">Bacillus psychrophilus</name>
    <dbReference type="NCBI Taxonomy" id="1476"/>
    <lineage>
        <taxon>Bacteria</taxon>
        <taxon>Bacillati</taxon>
        <taxon>Bacillota</taxon>
        <taxon>Bacilli</taxon>
        <taxon>Bacillales</taxon>
        <taxon>Caryophanaceae</taxon>
        <taxon>Sporosarcina</taxon>
    </lineage>
</organism>
<dbReference type="Proteomes" id="UP000698173">
    <property type="component" value="Unassembled WGS sequence"/>
</dbReference>
<dbReference type="PANTHER" id="PTHR33744">
    <property type="entry name" value="CARBOHYDRATE DIACID REGULATOR"/>
    <property type="match status" value="1"/>
</dbReference>
<dbReference type="PANTHER" id="PTHR33744:SF1">
    <property type="entry name" value="DNA-BINDING TRANSCRIPTIONAL ACTIVATOR ADER"/>
    <property type="match status" value="1"/>
</dbReference>
<dbReference type="Gene3D" id="1.10.10.2840">
    <property type="entry name" value="PucR C-terminal helix-turn-helix domain"/>
    <property type="match status" value="1"/>
</dbReference>
<dbReference type="Pfam" id="PF13556">
    <property type="entry name" value="HTH_30"/>
    <property type="match status" value="1"/>
</dbReference>
<feature type="domain" description="Purine catabolism PurC-like" evidence="1">
    <location>
        <begin position="10"/>
        <end position="129"/>
    </location>
</feature>
<dbReference type="AlphaFoldDB" id="A0A921KDZ1"/>
<dbReference type="InterPro" id="IPR051448">
    <property type="entry name" value="CdaR-like_regulators"/>
</dbReference>
<feature type="domain" description="PucR C-terminal helix-turn-helix" evidence="2">
    <location>
        <begin position="475"/>
        <end position="532"/>
    </location>
</feature>
<proteinExistence type="predicted"/>
<accession>A0A921KDZ1</accession>
<evidence type="ECO:0000259" key="2">
    <source>
        <dbReference type="Pfam" id="PF13556"/>
    </source>
</evidence>
<dbReference type="EMBL" id="DYWT01000209">
    <property type="protein sequence ID" value="HJF32682.1"/>
    <property type="molecule type" value="Genomic_DNA"/>
</dbReference>
<dbReference type="Pfam" id="PF07905">
    <property type="entry name" value="PucR"/>
    <property type="match status" value="1"/>
</dbReference>
<reference evidence="3" key="2">
    <citation type="submission" date="2021-09" db="EMBL/GenBank/DDBJ databases">
        <authorList>
            <person name="Gilroy R."/>
        </authorList>
    </citation>
    <scope>NUCLEOTIDE SEQUENCE</scope>
    <source>
        <strain evidence="3">CHK171-7178</strain>
    </source>
</reference>
<sequence>MNDLRLTVRDVLSRDSFKYAKVIAGQEGLDRQVKWSHVLEVKEFEALINGGEMILTTGVGLQLDLPSQLKYVTSLIEKDVACLCIEVGPYFKKIPPEIIDLVNNHAFPFIIFEKTVKFVDITQDLHTFIINQHHQMLSQLDTLSRKFITHSLAPNGILKILQELNQFFRHNILLITDEAKPYYYPSEIKVLETSIRSHLESSPLTNNGQKILTLNDRDFALMPVSGLGQILGHLFLEVTEPPSDEFPFLILDRAALAIAQILLRNRTIEERKQNNEDEFVRSLLNGKDFEEEDLHTYLPSTSRTMNFRIFIIQLNIEETNHGEGDWEEIKLQRSMMIRALFKRNSFFPAVSSNKNEIVIIASFIAADHLLSETVRFSQIIETIGKMKDNTLIDGTRCTIGVSTVYKEVTDVKRGYEEANKVLQMQESGICETYFYENLGIYRLLLLVENNDYLKTYILDYLSAIFDYDQEMDSNLFETLCMYLECGGSKKETADRLFIVRQTLYHRLEKLESLLGKNFMEPSKRLALESAIMASRLLKDK</sequence>
<reference evidence="3" key="1">
    <citation type="journal article" date="2021" name="PeerJ">
        <title>Extensive microbial diversity within the chicken gut microbiome revealed by metagenomics and culture.</title>
        <authorList>
            <person name="Gilroy R."/>
            <person name="Ravi A."/>
            <person name="Getino M."/>
            <person name="Pursley I."/>
            <person name="Horton D.L."/>
            <person name="Alikhan N.F."/>
            <person name="Baker D."/>
            <person name="Gharbi K."/>
            <person name="Hall N."/>
            <person name="Watson M."/>
            <person name="Adriaenssens E.M."/>
            <person name="Foster-Nyarko E."/>
            <person name="Jarju S."/>
            <person name="Secka A."/>
            <person name="Antonio M."/>
            <person name="Oren A."/>
            <person name="Chaudhuri R.R."/>
            <person name="La Ragione R."/>
            <person name="Hildebrand F."/>
            <person name="Pallen M.J."/>
        </authorList>
    </citation>
    <scope>NUCLEOTIDE SEQUENCE</scope>
    <source>
        <strain evidence="3">CHK171-7178</strain>
    </source>
</reference>
<protein>
    <submittedName>
        <fullName evidence="3">PucR family transcriptional regulator ligand-binding domain-containing protein</fullName>
    </submittedName>
</protein>
<evidence type="ECO:0000259" key="1">
    <source>
        <dbReference type="Pfam" id="PF07905"/>
    </source>
</evidence>
<dbReference type="InterPro" id="IPR025736">
    <property type="entry name" value="PucR_C-HTH_dom"/>
</dbReference>
<name>A0A921KDZ1_SPOPS</name>